<evidence type="ECO:0000256" key="1">
    <source>
        <dbReference type="ARBA" id="ARBA00004429"/>
    </source>
</evidence>
<dbReference type="PANTHER" id="PTHR32309">
    <property type="entry name" value="TYROSINE-PROTEIN KINASE"/>
    <property type="match status" value="1"/>
</dbReference>
<feature type="domain" description="Polysaccharide chain length determinant N-terminal" evidence="18">
    <location>
        <begin position="19"/>
        <end position="109"/>
    </location>
</feature>
<keyword evidence="6" id="KW-0997">Cell inner membrane</keyword>
<evidence type="ECO:0000259" key="20">
    <source>
        <dbReference type="Pfam" id="PF13807"/>
    </source>
</evidence>
<dbReference type="InterPro" id="IPR027417">
    <property type="entry name" value="P-loop_NTPase"/>
</dbReference>
<evidence type="ECO:0000313" key="21">
    <source>
        <dbReference type="EMBL" id="AJE49037.1"/>
    </source>
</evidence>
<dbReference type="InterPro" id="IPR050445">
    <property type="entry name" value="Bact_polysacc_biosynth/exp"/>
</dbReference>
<evidence type="ECO:0000256" key="4">
    <source>
        <dbReference type="ARBA" id="ARBA00011903"/>
    </source>
</evidence>
<evidence type="ECO:0000256" key="5">
    <source>
        <dbReference type="ARBA" id="ARBA00022475"/>
    </source>
</evidence>
<comment type="similarity">
    <text evidence="2">Belongs to the CpsD/CapB family.</text>
</comment>
<dbReference type="KEGG" id="cid:P73_4322"/>
<evidence type="ECO:0000256" key="15">
    <source>
        <dbReference type="ARBA" id="ARBA00051245"/>
    </source>
</evidence>
<keyword evidence="8 17" id="KW-0812">Transmembrane</keyword>
<reference evidence="21 22" key="1">
    <citation type="journal article" date="2014" name="Int. J. Syst. Evol. Microbiol.">
        <title>Celeribacter indicus sp. nov., a polycyclic aromatic hydrocarbon-degrading bacterium from deep-sea sediment and reclassification of Huaishuia halophila as Celeribacter halophilus comb. nov.</title>
        <authorList>
            <person name="Lai Q."/>
            <person name="Cao J."/>
            <person name="Yuan J."/>
            <person name="Li F."/>
            <person name="Shao Z."/>
        </authorList>
    </citation>
    <scope>NUCLEOTIDE SEQUENCE [LARGE SCALE GENOMIC DNA]</scope>
    <source>
        <strain evidence="21">P73</strain>
    </source>
</reference>
<keyword evidence="11" id="KW-0067">ATP-binding</keyword>
<evidence type="ECO:0000256" key="14">
    <source>
        <dbReference type="ARBA" id="ARBA00023137"/>
    </source>
</evidence>
<feature type="coiled-coil region" evidence="16">
    <location>
        <begin position="326"/>
        <end position="367"/>
    </location>
</feature>
<evidence type="ECO:0000313" key="22">
    <source>
        <dbReference type="Proteomes" id="UP000031521"/>
    </source>
</evidence>
<keyword evidence="22" id="KW-1185">Reference proteome</keyword>
<dbReference type="NCBIfam" id="TIGR01007">
    <property type="entry name" value="eps_fam"/>
    <property type="match status" value="1"/>
</dbReference>
<comment type="similarity">
    <text evidence="3">Belongs to the etk/wzc family.</text>
</comment>
<dbReference type="PANTHER" id="PTHR32309:SF13">
    <property type="entry name" value="FERRIC ENTEROBACTIN TRANSPORT PROTEIN FEPE"/>
    <property type="match status" value="1"/>
</dbReference>
<dbReference type="AlphaFoldDB" id="A0A0B5E9L8"/>
<dbReference type="HOGENOM" id="CLU_009912_2_0_5"/>
<dbReference type="Pfam" id="PF13807">
    <property type="entry name" value="GNVR"/>
    <property type="match status" value="1"/>
</dbReference>
<dbReference type="EMBL" id="CP004393">
    <property type="protein sequence ID" value="AJE49037.1"/>
    <property type="molecule type" value="Genomic_DNA"/>
</dbReference>
<keyword evidence="5" id="KW-1003">Cell membrane</keyword>
<sequence>MKVTQDFVVQSDGSADDDLIDLSRIFGALWRRKFWILAITAGFGLVAGYYAFAVAEPKYQATSVVLLETQESTLVDLGAILPNLGSDSEAINTEVEVLKSRRLIERVVAGENLTEDPEFNGALRSPSMMQRARAAVTGLFRPAVPPVTPEDGVDPDMARAVNAVLGSMNVRNVPNTYVLQVTVTTGTPLKSMRLANRIAEEYILYQMDVKFDATKEASEWLSSRVADLKQDLETAEARVAEFATNSEVVSEESVQGLDRQVKELRDRLVSTRATLVEADAGLAGLEVLRSAPAAEKAEAVGDTRLSTILREDGAGEAFDTRFEQIIARAELQARRAREQVTSLTSTIAAIEDQIATQSAEMIQLQQLTREAEASRLLYEYFLGRLKETSAQEGIQQPDARILSNAQLPGAPSEPRKSMILTIALFLGLLAGSGVALLWEARRNNYRLARDLEAESGLPVMGQIPLLPAGRTRRDTLTYLSRKPTSAAAEAVRNLRTSVLLSGPDKTPQVIMPTSSVPSEGKTTISFALAQSLTGMGKKVLLLEGDIRRLVFGEYLNITTRKGLISVLSDEISLEEAVVHDPLTGADVLLSEPSKVNAADVLSSPRFAELIAEARERYDFVIIDTPPVLVVPDARVVAQQVDAVLFTVRWDKTSKTQVQEALRMFETVGVRITGLLLNQIDPKGMRRYGYGDSYGAYGAYGKKYYTN</sequence>
<keyword evidence="14" id="KW-0829">Tyrosine-protein kinase</keyword>
<evidence type="ECO:0000256" key="9">
    <source>
        <dbReference type="ARBA" id="ARBA00022741"/>
    </source>
</evidence>
<dbReference type="Pfam" id="PF13614">
    <property type="entry name" value="AAA_31"/>
    <property type="match status" value="1"/>
</dbReference>
<proteinExistence type="inferred from homology"/>
<evidence type="ECO:0000256" key="16">
    <source>
        <dbReference type="SAM" id="Coils"/>
    </source>
</evidence>
<evidence type="ECO:0000256" key="7">
    <source>
        <dbReference type="ARBA" id="ARBA00022679"/>
    </source>
</evidence>
<dbReference type="InterPro" id="IPR025669">
    <property type="entry name" value="AAA_dom"/>
</dbReference>
<dbReference type="OrthoDB" id="230260at2"/>
<feature type="coiled-coil region" evidence="16">
    <location>
        <begin position="218"/>
        <end position="274"/>
    </location>
</feature>
<dbReference type="Proteomes" id="UP000031521">
    <property type="component" value="Chromosome"/>
</dbReference>
<evidence type="ECO:0000259" key="18">
    <source>
        <dbReference type="Pfam" id="PF02706"/>
    </source>
</evidence>
<evidence type="ECO:0000256" key="17">
    <source>
        <dbReference type="SAM" id="Phobius"/>
    </source>
</evidence>
<dbReference type="SUPFAM" id="SSF52540">
    <property type="entry name" value="P-loop containing nucleoside triphosphate hydrolases"/>
    <property type="match status" value="1"/>
</dbReference>
<dbReference type="InterPro" id="IPR003856">
    <property type="entry name" value="LPS_length_determ_N"/>
</dbReference>
<evidence type="ECO:0000256" key="12">
    <source>
        <dbReference type="ARBA" id="ARBA00022989"/>
    </source>
</evidence>
<gene>
    <name evidence="21" type="ORF">P73_4322</name>
</gene>
<dbReference type="EC" id="2.7.10.2" evidence="4"/>
<accession>A0A0B5E9L8</accession>
<name>A0A0B5E9L8_9RHOB</name>
<dbReference type="STRING" id="1208324.P73_4322"/>
<protein>
    <recommendedName>
        <fullName evidence="4">non-specific protein-tyrosine kinase</fullName>
        <ecNumber evidence="4">2.7.10.2</ecNumber>
    </recommendedName>
</protein>
<keyword evidence="13 17" id="KW-0472">Membrane</keyword>
<evidence type="ECO:0000259" key="19">
    <source>
        <dbReference type="Pfam" id="PF13614"/>
    </source>
</evidence>
<dbReference type="Pfam" id="PF02706">
    <property type="entry name" value="Wzz"/>
    <property type="match status" value="1"/>
</dbReference>
<evidence type="ECO:0000256" key="2">
    <source>
        <dbReference type="ARBA" id="ARBA00007316"/>
    </source>
</evidence>
<comment type="subcellular location">
    <subcellularLocation>
        <location evidence="1">Cell inner membrane</location>
        <topology evidence="1">Multi-pass membrane protein</topology>
    </subcellularLocation>
</comment>
<evidence type="ECO:0000256" key="13">
    <source>
        <dbReference type="ARBA" id="ARBA00023136"/>
    </source>
</evidence>
<evidence type="ECO:0000256" key="10">
    <source>
        <dbReference type="ARBA" id="ARBA00022777"/>
    </source>
</evidence>
<organism evidence="21 22">
    <name type="scientific">Celeribacter indicus</name>
    <dbReference type="NCBI Taxonomy" id="1208324"/>
    <lineage>
        <taxon>Bacteria</taxon>
        <taxon>Pseudomonadati</taxon>
        <taxon>Pseudomonadota</taxon>
        <taxon>Alphaproteobacteria</taxon>
        <taxon>Rhodobacterales</taxon>
        <taxon>Roseobacteraceae</taxon>
        <taxon>Celeribacter</taxon>
    </lineage>
</organism>
<evidence type="ECO:0000256" key="6">
    <source>
        <dbReference type="ARBA" id="ARBA00022519"/>
    </source>
</evidence>
<keyword evidence="16" id="KW-0175">Coiled coil</keyword>
<dbReference type="CDD" id="cd05387">
    <property type="entry name" value="BY-kinase"/>
    <property type="match status" value="1"/>
</dbReference>
<dbReference type="Gene3D" id="3.40.50.300">
    <property type="entry name" value="P-loop containing nucleotide triphosphate hydrolases"/>
    <property type="match status" value="1"/>
</dbReference>
<dbReference type="GO" id="GO:0005524">
    <property type="term" value="F:ATP binding"/>
    <property type="evidence" value="ECO:0007669"/>
    <property type="project" value="UniProtKB-KW"/>
</dbReference>
<evidence type="ECO:0000256" key="3">
    <source>
        <dbReference type="ARBA" id="ARBA00008883"/>
    </source>
</evidence>
<keyword evidence="7" id="KW-0808">Transferase</keyword>
<feature type="domain" description="Tyrosine-protein kinase G-rich" evidence="20">
    <location>
        <begin position="364"/>
        <end position="437"/>
    </location>
</feature>
<evidence type="ECO:0000256" key="8">
    <source>
        <dbReference type="ARBA" id="ARBA00022692"/>
    </source>
</evidence>
<feature type="transmembrane region" description="Helical" evidence="17">
    <location>
        <begin position="418"/>
        <end position="438"/>
    </location>
</feature>
<dbReference type="InterPro" id="IPR032807">
    <property type="entry name" value="GNVR"/>
</dbReference>
<evidence type="ECO:0000256" key="11">
    <source>
        <dbReference type="ARBA" id="ARBA00022840"/>
    </source>
</evidence>
<dbReference type="GO" id="GO:0005886">
    <property type="term" value="C:plasma membrane"/>
    <property type="evidence" value="ECO:0007669"/>
    <property type="project" value="UniProtKB-SubCell"/>
</dbReference>
<feature type="transmembrane region" description="Helical" evidence="17">
    <location>
        <begin position="34"/>
        <end position="52"/>
    </location>
</feature>
<comment type="catalytic activity">
    <reaction evidence="15">
        <text>L-tyrosyl-[protein] + ATP = O-phospho-L-tyrosyl-[protein] + ADP + H(+)</text>
        <dbReference type="Rhea" id="RHEA:10596"/>
        <dbReference type="Rhea" id="RHEA-COMP:10136"/>
        <dbReference type="Rhea" id="RHEA-COMP:20101"/>
        <dbReference type="ChEBI" id="CHEBI:15378"/>
        <dbReference type="ChEBI" id="CHEBI:30616"/>
        <dbReference type="ChEBI" id="CHEBI:46858"/>
        <dbReference type="ChEBI" id="CHEBI:61978"/>
        <dbReference type="ChEBI" id="CHEBI:456216"/>
        <dbReference type="EC" id="2.7.10.2"/>
    </reaction>
</comment>
<dbReference type="InterPro" id="IPR005702">
    <property type="entry name" value="Wzc-like_C"/>
</dbReference>
<feature type="domain" description="AAA" evidence="19">
    <location>
        <begin position="520"/>
        <end position="666"/>
    </location>
</feature>
<keyword evidence="10" id="KW-0418">Kinase</keyword>
<keyword evidence="9" id="KW-0547">Nucleotide-binding</keyword>
<dbReference type="GO" id="GO:0004715">
    <property type="term" value="F:non-membrane spanning protein tyrosine kinase activity"/>
    <property type="evidence" value="ECO:0007669"/>
    <property type="project" value="UniProtKB-EC"/>
</dbReference>
<keyword evidence="12 17" id="KW-1133">Transmembrane helix</keyword>
<dbReference type="RefSeq" id="WP_043871205.1">
    <property type="nucleotide sequence ID" value="NZ_CP004393.1"/>
</dbReference>